<keyword evidence="3" id="KW-0238">DNA-binding</keyword>
<dbReference type="RefSeq" id="WP_234143779.1">
    <property type="nucleotide sequence ID" value="NZ_JAGQAF010000007.1"/>
</dbReference>
<organism evidence="6 7">
    <name type="scientific">Ruegeria pomeroyi</name>
    <dbReference type="NCBI Taxonomy" id="89184"/>
    <lineage>
        <taxon>Bacteria</taxon>
        <taxon>Pseudomonadati</taxon>
        <taxon>Pseudomonadota</taxon>
        <taxon>Alphaproteobacteria</taxon>
        <taxon>Rhodobacterales</taxon>
        <taxon>Roseobacteraceae</taxon>
        <taxon>Ruegeria</taxon>
    </lineage>
</organism>
<evidence type="ECO:0000256" key="1">
    <source>
        <dbReference type="ARBA" id="ARBA00009437"/>
    </source>
</evidence>
<keyword evidence="4" id="KW-0804">Transcription</keyword>
<dbReference type="PANTHER" id="PTHR30126:SF88">
    <property type="entry name" value="TRANSCRIPTIONAL REGULATOR-RELATED"/>
    <property type="match status" value="1"/>
</dbReference>
<evidence type="ECO:0000313" key="6">
    <source>
        <dbReference type="EMBL" id="MCE8538200.1"/>
    </source>
</evidence>
<dbReference type="Gene3D" id="3.40.190.290">
    <property type="match status" value="1"/>
</dbReference>
<dbReference type="InterPro" id="IPR005119">
    <property type="entry name" value="LysR_subst-bd"/>
</dbReference>
<comment type="caution">
    <text evidence="6">The sequence shown here is derived from an EMBL/GenBank/DDBJ whole genome shotgun (WGS) entry which is preliminary data.</text>
</comment>
<dbReference type="Gene3D" id="1.10.10.10">
    <property type="entry name" value="Winged helix-like DNA-binding domain superfamily/Winged helix DNA-binding domain"/>
    <property type="match status" value="1"/>
</dbReference>
<protein>
    <submittedName>
        <fullName evidence="6">LysR family transcriptional regulator</fullName>
    </submittedName>
</protein>
<reference evidence="6" key="1">
    <citation type="journal article" date="2021" name="Environ. Microbiol.">
        <title>Cryptic niche differentiation of novel sediment ecotypes of Rugeria pomeroyi correlates with nitrate respiration.</title>
        <authorList>
            <person name="Lin X."/>
            <person name="McNichol J."/>
            <person name="Chu X."/>
            <person name="Qian Y."/>
            <person name="Luo H."/>
        </authorList>
    </citation>
    <scope>NUCLEOTIDE SEQUENCE</scope>
    <source>
        <strain evidence="6">SZCCDBB064</strain>
    </source>
</reference>
<keyword evidence="2" id="KW-0805">Transcription regulation</keyword>
<evidence type="ECO:0000313" key="7">
    <source>
        <dbReference type="Proteomes" id="UP000813672"/>
    </source>
</evidence>
<dbReference type="SUPFAM" id="SSF46785">
    <property type="entry name" value="Winged helix' DNA-binding domain"/>
    <property type="match status" value="1"/>
</dbReference>
<evidence type="ECO:0000256" key="3">
    <source>
        <dbReference type="ARBA" id="ARBA00023125"/>
    </source>
</evidence>
<dbReference type="InterPro" id="IPR036388">
    <property type="entry name" value="WH-like_DNA-bd_sf"/>
</dbReference>
<dbReference type="Pfam" id="PF00126">
    <property type="entry name" value="HTH_1"/>
    <property type="match status" value="1"/>
</dbReference>
<evidence type="ECO:0000256" key="4">
    <source>
        <dbReference type="ARBA" id="ARBA00023163"/>
    </source>
</evidence>
<proteinExistence type="inferred from homology"/>
<sequence>MTLEQLIVLNAIVEHGTFRAAASHLNKAQSAISHMMKKLEDEIGFELLSRDAYRPSLTERGEVIYRHATRVLQRVQELKSISATLRSDQEAEVALTVTATYPLPPILSLVSEMTARFQATHIKMSRDNMGGSLERLLAEDVQIAISTLDDVPLDRIEALPLRPVMMIPVSHPDFPAAQDDRMKSDTEMQTHIQVVVSDSARAATQSRGILPGGLRWTVSDFATKKEILLANMGWGGLPQHMIQAELDEGSLVPLNIEGYPPTRVSHYAMRRRDVTQGTVAQAIWDSLRMSKTQDA</sequence>
<dbReference type="FunFam" id="1.10.10.10:FF:000001">
    <property type="entry name" value="LysR family transcriptional regulator"/>
    <property type="match status" value="1"/>
</dbReference>
<dbReference type="PRINTS" id="PR00039">
    <property type="entry name" value="HTHLYSR"/>
</dbReference>
<dbReference type="Pfam" id="PF03466">
    <property type="entry name" value="LysR_substrate"/>
    <property type="match status" value="1"/>
</dbReference>
<dbReference type="InterPro" id="IPR036390">
    <property type="entry name" value="WH_DNA-bd_sf"/>
</dbReference>
<dbReference type="Proteomes" id="UP000813672">
    <property type="component" value="Unassembled WGS sequence"/>
</dbReference>
<comment type="similarity">
    <text evidence="1">Belongs to the LysR transcriptional regulatory family.</text>
</comment>
<dbReference type="InterPro" id="IPR000847">
    <property type="entry name" value="LysR_HTH_N"/>
</dbReference>
<dbReference type="EMBL" id="JAGQAF010000007">
    <property type="protein sequence ID" value="MCE8538200.1"/>
    <property type="molecule type" value="Genomic_DNA"/>
</dbReference>
<feature type="domain" description="HTH lysR-type" evidence="5">
    <location>
        <begin position="1"/>
        <end position="58"/>
    </location>
</feature>
<dbReference type="GO" id="GO:0003700">
    <property type="term" value="F:DNA-binding transcription factor activity"/>
    <property type="evidence" value="ECO:0007669"/>
    <property type="project" value="InterPro"/>
</dbReference>
<gene>
    <name evidence="6" type="ORF">KBY27_12120</name>
</gene>
<dbReference type="SUPFAM" id="SSF53850">
    <property type="entry name" value="Periplasmic binding protein-like II"/>
    <property type="match status" value="1"/>
</dbReference>
<accession>A0A9Q3ZML2</accession>
<name>A0A9Q3ZML2_9RHOB</name>
<dbReference type="PANTHER" id="PTHR30126">
    <property type="entry name" value="HTH-TYPE TRANSCRIPTIONAL REGULATOR"/>
    <property type="match status" value="1"/>
</dbReference>
<dbReference type="AlphaFoldDB" id="A0A9Q3ZML2"/>
<evidence type="ECO:0000259" key="5">
    <source>
        <dbReference type="PROSITE" id="PS50931"/>
    </source>
</evidence>
<dbReference type="GO" id="GO:0000976">
    <property type="term" value="F:transcription cis-regulatory region binding"/>
    <property type="evidence" value="ECO:0007669"/>
    <property type="project" value="TreeGrafter"/>
</dbReference>
<dbReference type="PROSITE" id="PS50931">
    <property type="entry name" value="HTH_LYSR"/>
    <property type="match status" value="1"/>
</dbReference>
<evidence type="ECO:0000256" key="2">
    <source>
        <dbReference type="ARBA" id="ARBA00023015"/>
    </source>
</evidence>